<dbReference type="PANTHER" id="PTHR12684">
    <property type="entry name" value="PUTATIVE PHOSPHOTRANSFERASE"/>
    <property type="match status" value="1"/>
</dbReference>
<dbReference type="GO" id="GO:0000215">
    <property type="term" value="F:tRNA 2'-phosphotransferase activity"/>
    <property type="evidence" value="ECO:0007669"/>
    <property type="project" value="UniProtKB-EC"/>
</dbReference>
<accession>A0A9N9A7P0</accession>
<comment type="catalytic activity">
    <reaction evidence="6">
        <text>2'-phospho-[ligated tRNA] + NAD(+) = mature tRNA + ADP-alpha-D-ribose 1'',2''-cyclic phosphate + nicotinamide</text>
        <dbReference type="Rhea" id="RHEA:23324"/>
        <dbReference type="Rhea" id="RHEA-COMP:11106"/>
        <dbReference type="Rhea" id="RHEA-COMP:11107"/>
        <dbReference type="ChEBI" id="CHEBI:17154"/>
        <dbReference type="ChEBI" id="CHEBI:57540"/>
        <dbReference type="ChEBI" id="CHEBI:76596"/>
        <dbReference type="ChEBI" id="CHEBI:82883"/>
        <dbReference type="ChEBI" id="CHEBI:85027"/>
        <dbReference type="EC" id="2.7.1.160"/>
    </reaction>
</comment>
<dbReference type="PANTHER" id="PTHR12684:SF2">
    <property type="entry name" value="TRNA 2'-PHOSPHOTRANSFERASE 1"/>
    <property type="match status" value="1"/>
</dbReference>
<evidence type="ECO:0000256" key="6">
    <source>
        <dbReference type="ARBA" id="ARBA00047949"/>
    </source>
</evidence>
<organism evidence="7 8">
    <name type="scientific">Paraglomus occultum</name>
    <dbReference type="NCBI Taxonomy" id="144539"/>
    <lineage>
        <taxon>Eukaryota</taxon>
        <taxon>Fungi</taxon>
        <taxon>Fungi incertae sedis</taxon>
        <taxon>Mucoromycota</taxon>
        <taxon>Glomeromycotina</taxon>
        <taxon>Glomeromycetes</taxon>
        <taxon>Paraglomerales</taxon>
        <taxon>Paraglomeraceae</taxon>
        <taxon>Paraglomus</taxon>
    </lineage>
</organism>
<dbReference type="AlphaFoldDB" id="A0A9N9A7P0"/>
<dbReference type="Gene3D" id="1.10.10.970">
    <property type="entry name" value="RNA 2'-phosphotransferase, Tpt1/KptA family, N-terminal domain"/>
    <property type="match status" value="1"/>
</dbReference>
<evidence type="ECO:0000256" key="3">
    <source>
        <dbReference type="ARBA" id="ARBA00012007"/>
    </source>
</evidence>
<dbReference type="Proteomes" id="UP000789572">
    <property type="component" value="Unassembled WGS sequence"/>
</dbReference>
<dbReference type="Pfam" id="PF01885">
    <property type="entry name" value="PTS_2-RNA"/>
    <property type="match status" value="1"/>
</dbReference>
<dbReference type="OrthoDB" id="419694at2759"/>
<evidence type="ECO:0000256" key="2">
    <source>
        <dbReference type="ARBA" id="ARBA00009836"/>
    </source>
</evidence>
<dbReference type="EC" id="2.7.1.160" evidence="3"/>
<proteinExistence type="inferred from homology"/>
<name>A0A9N9A7P0_9GLOM</name>
<dbReference type="InterPro" id="IPR002745">
    <property type="entry name" value="Ptrans_KptA/Tpt1"/>
</dbReference>
<sequence>MSTLPPTQRQRRSRSNNDDSTVRLSKALSYVLRHGAAKEGISMRTDGYVRLNELLSLPRFKTASFEEIETIVKTNDKQRFSLINEVDETTGVATWWIRANQGHTMNVEDLKLEAITDPAQIPIVVHGTYLKNWQNIASQGLSKMRRNHIHFAVGLYGESGVISGMRADCDLFIYMNVQKAIADGIEIYRSENNVILTPGKAGILSSEYFLKVVDRSGNVLLSNEK</sequence>
<dbReference type="FunFam" id="3.20.170.30:FF:000002">
    <property type="entry name" value="Phosphotransferase, putative"/>
    <property type="match status" value="1"/>
</dbReference>
<comment type="function">
    <text evidence="1">Catalyzes the last step of tRNA splicing, the transfer of the splice junction 2'-phosphate from ligated tRNA to NAD to produce ADP-ribose 1''-2'' cyclic phosphate.</text>
</comment>
<evidence type="ECO:0000313" key="7">
    <source>
        <dbReference type="EMBL" id="CAG8520679.1"/>
    </source>
</evidence>
<dbReference type="InterPro" id="IPR042080">
    <property type="entry name" value="RNA_2'-PTrans_N"/>
</dbReference>
<keyword evidence="4" id="KW-0808">Transferase</keyword>
<dbReference type="EMBL" id="CAJVPJ010000398">
    <property type="protein sequence ID" value="CAG8520679.1"/>
    <property type="molecule type" value="Genomic_DNA"/>
</dbReference>
<evidence type="ECO:0000256" key="1">
    <source>
        <dbReference type="ARBA" id="ARBA00003343"/>
    </source>
</evidence>
<keyword evidence="5" id="KW-0520">NAD</keyword>
<dbReference type="Gene3D" id="3.20.170.30">
    <property type="match status" value="1"/>
</dbReference>
<dbReference type="SUPFAM" id="SSF56399">
    <property type="entry name" value="ADP-ribosylation"/>
    <property type="match status" value="1"/>
</dbReference>
<keyword evidence="8" id="KW-1185">Reference proteome</keyword>
<evidence type="ECO:0000256" key="4">
    <source>
        <dbReference type="ARBA" id="ARBA00022679"/>
    </source>
</evidence>
<evidence type="ECO:0000313" key="8">
    <source>
        <dbReference type="Proteomes" id="UP000789572"/>
    </source>
</evidence>
<evidence type="ECO:0000256" key="5">
    <source>
        <dbReference type="ARBA" id="ARBA00023027"/>
    </source>
</evidence>
<gene>
    <name evidence="7" type="ORF">POCULU_LOCUS3555</name>
</gene>
<comment type="similarity">
    <text evidence="2">Belongs to the KptA/TPT1 family.</text>
</comment>
<protein>
    <recommendedName>
        <fullName evidence="3">2'-phosphotransferase</fullName>
        <ecNumber evidence="3">2.7.1.160</ecNumber>
    </recommendedName>
</protein>
<reference evidence="7" key="1">
    <citation type="submission" date="2021-06" db="EMBL/GenBank/DDBJ databases">
        <authorList>
            <person name="Kallberg Y."/>
            <person name="Tangrot J."/>
            <person name="Rosling A."/>
        </authorList>
    </citation>
    <scope>NUCLEOTIDE SEQUENCE</scope>
    <source>
        <strain evidence="7">IA702</strain>
    </source>
</reference>
<comment type="caution">
    <text evidence="7">The sequence shown here is derived from an EMBL/GenBank/DDBJ whole genome shotgun (WGS) entry which is preliminary data.</text>
</comment>
<dbReference type="InterPro" id="IPR042081">
    <property type="entry name" value="RNA_2'-PTrans_C"/>
</dbReference>
<dbReference type="GO" id="GO:0006388">
    <property type="term" value="P:tRNA splicing, via endonucleolytic cleavage and ligation"/>
    <property type="evidence" value="ECO:0007669"/>
    <property type="project" value="TreeGrafter"/>
</dbReference>